<proteinExistence type="predicted"/>
<dbReference type="AlphaFoldDB" id="A0A6L6GAV2"/>
<sequence>MFLIEIVKIGLLDVYIECKKRYNIADKFSELIKGEKMMAERFFDVLAMVWIGIAGTDSRWV</sequence>
<dbReference type="RefSeq" id="WP_012657630.1">
    <property type="nucleotide sequence ID" value="NZ_BAABQC010000007.1"/>
</dbReference>
<comment type="caution">
    <text evidence="1">The sequence shown here is derived from an EMBL/GenBank/DDBJ whole genome shotgun (WGS) entry which is preliminary data.</text>
</comment>
<dbReference type="Proteomes" id="UP000483839">
    <property type="component" value="Unassembled WGS sequence"/>
</dbReference>
<organism evidence="1 2">
    <name type="scientific">Streptococcus uberis</name>
    <dbReference type="NCBI Taxonomy" id="1349"/>
    <lineage>
        <taxon>Bacteria</taxon>
        <taxon>Bacillati</taxon>
        <taxon>Bacillota</taxon>
        <taxon>Bacilli</taxon>
        <taxon>Lactobacillales</taxon>
        <taxon>Streptococcaceae</taxon>
        <taxon>Streptococcus</taxon>
    </lineage>
</organism>
<name>A0A6L6GAV2_STRUB</name>
<evidence type="ECO:0000313" key="1">
    <source>
        <dbReference type="EMBL" id="MTD01846.1"/>
    </source>
</evidence>
<reference evidence="1 2" key="1">
    <citation type="submission" date="2019-11" db="EMBL/GenBank/DDBJ databases">
        <title>Streptococcus uberis isolated from clinical mastitis cases on a southeastern Queensland dairy.</title>
        <authorList>
            <person name="Workentine M.L."/>
            <person name="Price R."/>
            <person name="Olchowy T."/>
        </authorList>
    </citation>
    <scope>NUCLEOTIDE SEQUENCE [LARGE SCALE GENOMIC DNA]</scope>
    <source>
        <strain evidence="1 2">OLC4459-A17</strain>
    </source>
</reference>
<protein>
    <submittedName>
        <fullName evidence="1">Uncharacterized protein</fullName>
    </submittedName>
</protein>
<dbReference type="EMBL" id="WLXI01000043">
    <property type="protein sequence ID" value="MTD01846.1"/>
    <property type="molecule type" value="Genomic_DNA"/>
</dbReference>
<gene>
    <name evidence="1" type="ORF">GKS16_06140</name>
</gene>
<accession>A0A6L6GAV2</accession>
<evidence type="ECO:0000313" key="2">
    <source>
        <dbReference type="Proteomes" id="UP000483839"/>
    </source>
</evidence>